<dbReference type="Proteomes" id="UP000552700">
    <property type="component" value="Unassembled WGS sequence"/>
</dbReference>
<evidence type="ECO:0000256" key="1">
    <source>
        <dbReference type="SAM" id="MobiDB-lite"/>
    </source>
</evidence>
<dbReference type="AlphaFoldDB" id="A0A841J2U1"/>
<dbReference type="PROSITE" id="PS51257">
    <property type="entry name" value="PROKAR_LIPOPROTEIN"/>
    <property type="match status" value="1"/>
</dbReference>
<feature type="signal peptide" evidence="2">
    <location>
        <begin position="1"/>
        <end position="25"/>
    </location>
</feature>
<feature type="compositionally biased region" description="Polar residues" evidence="1">
    <location>
        <begin position="70"/>
        <end position="81"/>
    </location>
</feature>
<keyword evidence="4" id="KW-1185">Reference proteome</keyword>
<reference evidence="3 4" key="1">
    <citation type="submission" date="2020-08" db="EMBL/GenBank/DDBJ databases">
        <title>Genomic Encyclopedia of Type Strains, Phase IV (KMG-IV): sequencing the most valuable type-strain genomes for metagenomic binning, comparative biology and taxonomic classification.</title>
        <authorList>
            <person name="Goeker M."/>
        </authorList>
    </citation>
    <scope>NUCLEOTIDE SEQUENCE [LARGE SCALE GENOMIC DNA]</scope>
    <source>
        <strain evidence="3 4">DSM 102255</strain>
    </source>
</reference>
<accession>A0A841J2U1</accession>
<sequence length="101" mass="9915">MPLARSVLRPSIALAVSLVALSLSGCGDKGSGTSGTVKMKDMDVVDGTINDAMTDLDGVQSEAVAIADSGNATGPASNSSVPAPKPQDAAVGNSAETVAEQ</sequence>
<evidence type="ECO:0008006" key="5">
    <source>
        <dbReference type="Google" id="ProtNLM"/>
    </source>
</evidence>
<organism evidence="3 4">
    <name type="scientific">Sphingobium subterraneum</name>
    <dbReference type="NCBI Taxonomy" id="627688"/>
    <lineage>
        <taxon>Bacteria</taxon>
        <taxon>Pseudomonadati</taxon>
        <taxon>Pseudomonadota</taxon>
        <taxon>Alphaproteobacteria</taxon>
        <taxon>Sphingomonadales</taxon>
        <taxon>Sphingomonadaceae</taxon>
        <taxon>Sphingobium</taxon>
    </lineage>
</organism>
<evidence type="ECO:0000313" key="4">
    <source>
        <dbReference type="Proteomes" id="UP000552700"/>
    </source>
</evidence>
<protein>
    <recommendedName>
        <fullName evidence="5">Secreted protein</fullName>
    </recommendedName>
</protein>
<dbReference type="EMBL" id="JACIJP010000002">
    <property type="protein sequence ID" value="MBB6123846.1"/>
    <property type="molecule type" value="Genomic_DNA"/>
</dbReference>
<evidence type="ECO:0000256" key="2">
    <source>
        <dbReference type="SAM" id="SignalP"/>
    </source>
</evidence>
<proteinExistence type="predicted"/>
<comment type="caution">
    <text evidence="3">The sequence shown here is derived from an EMBL/GenBank/DDBJ whole genome shotgun (WGS) entry which is preliminary data.</text>
</comment>
<name>A0A841J2U1_9SPHN</name>
<gene>
    <name evidence="3" type="ORF">FHS92_001575</name>
</gene>
<evidence type="ECO:0000313" key="3">
    <source>
        <dbReference type="EMBL" id="MBB6123846.1"/>
    </source>
</evidence>
<feature type="chain" id="PRO_5032677671" description="Secreted protein" evidence="2">
    <location>
        <begin position="26"/>
        <end position="101"/>
    </location>
</feature>
<dbReference type="RefSeq" id="WP_246351865.1">
    <property type="nucleotide sequence ID" value="NZ_JACIJP010000002.1"/>
</dbReference>
<keyword evidence="2" id="KW-0732">Signal</keyword>
<feature type="region of interest" description="Disordered" evidence="1">
    <location>
        <begin position="64"/>
        <end position="101"/>
    </location>
</feature>